<protein>
    <submittedName>
        <fullName evidence="3">Glycosyl transferase group 1</fullName>
    </submittedName>
</protein>
<keyword evidence="3" id="KW-0808">Transferase</keyword>
<reference evidence="3 4" key="1">
    <citation type="submission" date="2010-05" db="EMBL/GenBank/DDBJ databases">
        <title>Complete sequence of Thermoanaerobacter mathranii subsp. mathranii mathranii str. A3.</title>
        <authorList>
            <consortium name="US DOE Joint Genome Institute"/>
            <person name="Lucas S."/>
            <person name="Copeland A."/>
            <person name="Lapidus A."/>
            <person name="Cheng J.-F."/>
            <person name="Bruce D."/>
            <person name="Goodwin L."/>
            <person name="Pitluck S."/>
            <person name="Held B."/>
            <person name="Detter J.C."/>
            <person name="Han C."/>
            <person name="Tapia R."/>
            <person name="Land M."/>
            <person name="Hauser L."/>
            <person name="Kyrpides N."/>
            <person name="Mikhailova N."/>
            <person name="Zhou J."/>
            <person name="Hemme C."/>
            <person name="Woyke T."/>
        </authorList>
    </citation>
    <scope>NUCLEOTIDE SEQUENCE [LARGE SCALE GENOMIC DNA]</scope>
    <source>
        <strain evidence="3 4">A3</strain>
    </source>
</reference>
<sequence>MKKIRILQIVRKSEGGIKKHLLSLVRLLDKNRYEVAVLCSFDEKTQEYLKRLGIAVYNVGIGDGLSLKKDYRAIRFVQKAIYEFKPDIVHMHGAKASFVGRIACFAMPVKTVVTVHNFANYDNMNFYKKKLLLSLTKVLDKKTHQFIAVSKALKEDLVLNQKIEKNKIKVVYNCIDTSFYEETTLNLKEKFNLPQDSFIVGSIARLIPAKGVQDLIKAASILKNINAYFFVAGDGPFKEELQKMIESLNLKDRFFLLGYRNDIPSFLRNLDLFVLPSHEEGFGISVIEALNEGISVIATKVGGIPEIIQDGVEGILVEKENPEELANAIEKILKDEKLRKNMSVKGKESAKKYSCDKMIEQMQQIYEALKGR</sequence>
<name>A0ABM5LPI5_THEM3</name>
<evidence type="ECO:0000259" key="1">
    <source>
        <dbReference type="Pfam" id="PF00534"/>
    </source>
</evidence>
<dbReference type="Gene3D" id="3.40.50.2000">
    <property type="entry name" value="Glycogen Phosphorylase B"/>
    <property type="match status" value="2"/>
</dbReference>
<dbReference type="EMBL" id="CP002032">
    <property type="protein sequence ID" value="ADH60665.1"/>
    <property type="molecule type" value="Genomic_DNA"/>
</dbReference>
<dbReference type="PANTHER" id="PTHR12526:SF634">
    <property type="entry name" value="BLL3361 PROTEIN"/>
    <property type="match status" value="1"/>
</dbReference>
<evidence type="ECO:0000259" key="2">
    <source>
        <dbReference type="Pfam" id="PF13439"/>
    </source>
</evidence>
<dbReference type="InterPro" id="IPR001296">
    <property type="entry name" value="Glyco_trans_1"/>
</dbReference>
<accession>A0ABM5LPI5</accession>
<evidence type="ECO:0000313" key="3">
    <source>
        <dbReference type="EMBL" id="ADH60665.1"/>
    </source>
</evidence>
<feature type="domain" description="Glycosyltransferase subfamily 4-like N-terminal" evidence="2">
    <location>
        <begin position="15"/>
        <end position="178"/>
    </location>
</feature>
<dbReference type="RefSeq" id="WP_013150149.1">
    <property type="nucleotide sequence ID" value="NC_014209.1"/>
</dbReference>
<dbReference type="Proteomes" id="UP000002064">
    <property type="component" value="Chromosome"/>
</dbReference>
<dbReference type="Pfam" id="PF13439">
    <property type="entry name" value="Glyco_transf_4"/>
    <property type="match status" value="1"/>
</dbReference>
<gene>
    <name evidence="3" type="ordered locus">Tmath_0930</name>
</gene>
<proteinExistence type="predicted"/>
<dbReference type="CDD" id="cd03801">
    <property type="entry name" value="GT4_PimA-like"/>
    <property type="match status" value="1"/>
</dbReference>
<organism evidence="3 4">
    <name type="scientific">Thermoanaerobacter mathranii subsp. mathranii (strain DSM 11426 / CCUG 53645 / CIP 108742 / A3)</name>
    <dbReference type="NCBI Taxonomy" id="583358"/>
    <lineage>
        <taxon>Bacteria</taxon>
        <taxon>Bacillati</taxon>
        <taxon>Bacillota</taxon>
        <taxon>Clostridia</taxon>
        <taxon>Thermoanaerobacterales</taxon>
        <taxon>Thermoanaerobacteraceae</taxon>
        <taxon>Thermoanaerobacter</taxon>
    </lineage>
</organism>
<evidence type="ECO:0000313" key="4">
    <source>
        <dbReference type="Proteomes" id="UP000002064"/>
    </source>
</evidence>
<feature type="domain" description="Glycosyl transferase family 1" evidence="1">
    <location>
        <begin position="187"/>
        <end position="348"/>
    </location>
</feature>
<dbReference type="SUPFAM" id="SSF53756">
    <property type="entry name" value="UDP-Glycosyltransferase/glycogen phosphorylase"/>
    <property type="match status" value="1"/>
</dbReference>
<dbReference type="InterPro" id="IPR028098">
    <property type="entry name" value="Glyco_trans_4-like_N"/>
</dbReference>
<keyword evidence="4" id="KW-1185">Reference proteome</keyword>
<dbReference type="GO" id="GO:0016740">
    <property type="term" value="F:transferase activity"/>
    <property type="evidence" value="ECO:0007669"/>
    <property type="project" value="UniProtKB-KW"/>
</dbReference>
<dbReference type="Pfam" id="PF00534">
    <property type="entry name" value="Glycos_transf_1"/>
    <property type="match status" value="1"/>
</dbReference>
<dbReference type="PANTHER" id="PTHR12526">
    <property type="entry name" value="GLYCOSYLTRANSFERASE"/>
    <property type="match status" value="1"/>
</dbReference>